<dbReference type="AlphaFoldDB" id="T1J9K0"/>
<accession>T1J9K0</accession>
<dbReference type="HOGENOM" id="CLU_958378_0_0_1"/>
<organism evidence="1 2">
    <name type="scientific">Strigamia maritima</name>
    <name type="common">European centipede</name>
    <name type="synonym">Geophilus maritimus</name>
    <dbReference type="NCBI Taxonomy" id="126957"/>
    <lineage>
        <taxon>Eukaryota</taxon>
        <taxon>Metazoa</taxon>
        <taxon>Ecdysozoa</taxon>
        <taxon>Arthropoda</taxon>
        <taxon>Myriapoda</taxon>
        <taxon>Chilopoda</taxon>
        <taxon>Pleurostigmophora</taxon>
        <taxon>Geophilomorpha</taxon>
        <taxon>Linotaeniidae</taxon>
        <taxon>Strigamia</taxon>
    </lineage>
</organism>
<dbReference type="Proteomes" id="UP000014500">
    <property type="component" value="Unassembled WGS sequence"/>
</dbReference>
<name>T1J9K0_STRMM</name>
<keyword evidence="2" id="KW-1185">Reference proteome</keyword>
<reference evidence="1" key="2">
    <citation type="submission" date="2015-02" db="UniProtKB">
        <authorList>
            <consortium name="EnsemblMetazoa"/>
        </authorList>
    </citation>
    <scope>IDENTIFICATION</scope>
</reference>
<sequence length="291" mass="33814">GIRTVVQLSDKSDIPSPSSCTEKHLNEFLVNYSKHAPIGMYCETFDKFASYVNEGKAKQNGNEYEEFMMVAKVGQYARLAVESLKRLDKWKINGDYASRSIEKSDGVIHQRNRRGYLLHLVIKPGFEEGVPQALLYYYLYTCEKIKTAKDPKITDCCRPAIIFFFDGYVLFLYGAVITHQVSVQPLIRPIDLMADDARSELSAILYALDKSLGELDNYYDKARGRGDELEQIVHFPIIRYENLNVEKYKFNSENMKNIELAEQYMKIWYEDEYEDVVRNVFPILDGLRFHE</sequence>
<dbReference type="PhylomeDB" id="T1J9K0"/>
<evidence type="ECO:0000313" key="2">
    <source>
        <dbReference type="Proteomes" id="UP000014500"/>
    </source>
</evidence>
<proteinExistence type="predicted"/>
<dbReference type="EnsemblMetazoa" id="SMAR010397-RA">
    <property type="protein sequence ID" value="SMAR010397-PA"/>
    <property type="gene ID" value="SMAR010397"/>
</dbReference>
<dbReference type="EMBL" id="JH431976">
    <property type="status" value="NOT_ANNOTATED_CDS"/>
    <property type="molecule type" value="Genomic_DNA"/>
</dbReference>
<evidence type="ECO:0000313" key="1">
    <source>
        <dbReference type="EnsemblMetazoa" id="SMAR010397-PA"/>
    </source>
</evidence>
<protein>
    <submittedName>
        <fullName evidence="1">Uncharacterized protein</fullName>
    </submittedName>
</protein>
<reference evidence="2" key="1">
    <citation type="submission" date="2011-05" db="EMBL/GenBank/DDBJ databases">
        <authorList>
            <person name="Richards S.R."/>
            <person name="Qu J."/>
            <person name="Jiang H."/>
            <person name="Jhangiani S.N."/>
            <person name="Agravi P."/>
            <person name="Goodspeed R."/>
            <person name="Gross S."/>
            <person name="Mandapat C."/>
            <person name="Jackson L."/>
            <person name="Mathew T."/>
            <person name="Pu L."/>
            <person name="Thornton R."/>
            <person name="Saada N."/>
            <person name="Wilczek-Boney K.B."/>
            <person name="Lee S."/>
            <person name="Kovar C."/>
            <person name="Wu Y."/>
            <person name="Scherer S.E."/>
            <person name="Worley K.C."/>
            <person name="Muzny D.M."/>
            <person name="Gibbs R."/>
        </authorList>
    </citation>
    <scope>NUCLEOTIDE SEQUENCE</scope>
    <source>
        <strain evidence="2">Brora</strain>
    </source>
</reference>